<dbReference type="OrthoDB" id="5582146at2759"/>
<dbReference type="FunCoup" id="A0A1D2VCC2">
    <property type="interactions" value="106"/>
</dbReference>
<dbReference type="Proteomes" id="UP000095038">
    <property type="component" value="Unassembled WGS sequence"/>
</dbReference>
<dbReference type="RefSeq" id="XP_020045444.1">
    <property type="nucleotide sequence ID" value="XM_020193779.1"/>
</dbReference>
<dbReference type="AlphaFoldDB" id="A0A1D2VCC2"/>
<keyword evidence="2" id="KW-1185">Reference proteome</keyword>
<name>A0A1D2VCC2_9ASCO</name>
<dbReference type="GeneID" id="30967415"/>
<dbReference type="Gene3D" id="1.10.8.80">
    <property type="entry name" value="Magnesium chelatase subunit I, C-Terminal domain"/>
    <property type="match status" value="1"/>
</dbReference>
<gene>
    <name evidence="1" type="ORF">ASCRUDRAFT_77235</name>
</gene>
<dbReference type="EMBL" id="KV454487">
    <property type="protein sequence ID" value="ODV59137.1"/>
    <property type="molecule type" value="Genomic_DNA"/>
</dbReference>
<evidence type="ECO:0000313" key="2">
    <source>
        <dbReference type="Proteomes" id="UP000095038"/>
    </source>
</evidence>
<protein>
    <submittedName>
        <fullName evidence="1">Uncharacterized protein</fullName>
    </submittedName>
</protein>
<organism evidence="1 2">
    <name type="scientific">Ascoidea rubescens DSM 1968</name>
    <dbReference type="NCBI Taxonomy" id="1344418"/>
    <lineage>
        <taxon>Eukaryota</taxon>
        <taxon>Fungi</taxon>
        <taxon>Dikarya</taxon>
        <taxon>Ascomycota</taxon>
        <taxon>Saccharomycotina</taxon>
        <taxon>Saccharomycetes</taxon>
        <taxon>Ascoideaceae</taxon>
        <taxon>Ascoidea</taxon>
    </lineage>
</organism>
<evidence type="ECO:0000313" key="1">
    <source>
        <dbReference type="EMBL" id="ODV59137.1"/>
    </source>
</evidence>
<proteinExistence type="predicted"/>
<reference evidence="2" key="1">
    <citation type="submission" date="2016-05" db="EMBL/GenBank/DDBJ databases">
        <title>Comparative genomics of biotechnologically important yeasts.</title>
        <authorList>
            <consortium name="DOE Joint Genome Institute"/>
            <person name="Riley R."/>
            <person name="Haridas S."/>
            <person name="Wolfe K.H."/>
            <person name="Lopes M.R."/>
            <person name="Hittinger C.T."/>
            <person name="Goker M."/>
            <person name="Salamov A."/>
            <person name="Wisecaver J."/>
            <person name="Long T.M."/>
            <person name="Aerts A.L."/>
            <person name="Barry K."/>
            <person name="Choi C."/>
            <person name="Clum A."/>
            <person name="Coughlan A.Y."/>
            <person name="Deshpande S."/>
            <person name="Douglass A.P."/>
            <person name="Hanson S.J."/>
            <person name="Klenk H.-P."/>
            <person name="Labutti K."/>
            <person name="Lapidus A."/>
            <person name="Lindquist E."/>
            <person name="Lipzen A."/>
            <person name="Meier-Kolthoff J.P."/>
            <person name="Ohm R.A."/>
            <person name="Otillar R.P."/>
            <person name="Pangilinan J."/>
            <person name="Peng Y."/>
            <person name="Rokas A."/>
            <person name="Rosa C.A."/>
            <person name="Scheuner C."/>
            <person name="Sibirny A.A."/>
            <person name="Slot J.C."/>
            <person name="Stielow J.B."/>
            <person name="Sun H."/>
            <person name="Kurtzman C.P."/>
            <person name="Blackwell M."/>
            <person name="Grigoriev I.V."/>
            <person name="Jeffries T.W."/>
        </authorList>
    </citation>
    <scope>NUCLEOTIDE SEQUENCE [LARGE SCALE GENOMIC DNA]</scope>
    <source>
        <strain evidence="2">DSM 1968</strain>
    </source>
</reference>
<accession>A0A1D2VCC2</accession>
<sequence>MPPQLNDVDSIISTYNLDIDRDLYISLFLSLISSNSLIVSSYDINYTTSELLKQFKLVFGFKDLHINHMNLNDSNFLDSFKELSIQDNNLANTNSIRDNHQKDSSALVHPNRNIDANELNDLNDFSDSTISTDSDIDADFTNNLSTKIDNIKDNINSDKDIDSHNISINLNQDIVNNSPNVLQSSELSELSIEKFKLHFTISVDQLKKRYKSSATLIKPINIITGIENLSINYQIALLDILKKKKLLINNIYYFKTDIFITILILDNKIQNPNQNNNFKLYKPLEDQFFFKQPNYPKLLSSKFNLPENVDFQVYNQIPKKVQNNIPNGFQTSKQKPKLSANVKQILSFRSQIPSIEMISEIKRYIFDIIIFTRNHRVVNGGIPTRVIAQFETMVKSLCIYYNYSFVIPSIVKLAARKLLPLKIHLLSDINHEPTLQYGSDSILLQSMLEKWDVDKVIQDVLRNVQTPI</sequence>
<dbReference type="InParanoid" id="A0A1D2VCC2"/>